<evidence type="ECO:0000256" key="6">
    <source>
        <dbReference type="ARBA" id="ARBA00023136"/>
    </source>
</evidence>
<dbReference type="Pfam" id="PF00664">
    <property type="entry name" value="ABC_membrane"/>
    <property type="match status" value="1"/>
</dbReference>
<evidence type="ECO:0000313" key="10">
    <source>
        <dbReference type="EMBL" id="KAK9925180.1"/>
    </source>
</evidence>
<dbReference type="PANTHER" id="PTHR45136:SF2">
    <property type="entry name" value="ABC TRANSPORTER DOMAIN-CONTAINING PROTEIN"/>
    <property type="match status" value="1"/>
</dbReference>
<dbReference type="InterPro" id="IPR011527">
    <property type="entry name" value="ABC1_TM_dom"/>
</dbReference>
<dbReference type="Proteomes" id="UP001457282">
    <property type="component" value="Unassembled WGS sequence"/>
</dbReference>
<evidence type="ECO:0000256" key="2">
    <source>
        <dbReference type="ARBA" id="ARBA00022448"/>
    </source>
</evidence>
<dbReference type="AlphaFoldDB" id="A0AAW1WMB8"/>
<dbReference type="Gene3D" id="1.20.1560.10">
    <property type="entry name" value="ABC transporter type 1, transmembrane domain"/>
    <property type="match status" value="1"/>
</dbReference>
<keyword evidence="11" id="KW-1185">Reference proteome</keyword>
<dbReference type="GO" id="GO:0140359">
    <property type="term" value="F:ABC-type transporter activity"/>
    <property type="evidence" value="ECO:0007669"/>
    <property type="project" value="InterPro"/>
</dbReference>
<proteinExistence type="inferred from homology"/>
<keyword evidence="6 8" id="KW-0472">Membrane</keyword>
<reference evidence="10 11" key="1">
    <citation type="journal article" date="2023" name="G3 (Bethesda)">
        <title>A chromosome-length genome assembly and annotation of blackberry (Rubus argutus, cv. 'Hillquist').</title>
        <authorList>
            <person name="Bruna T."/>
            <person name="Aryal R."/>
            <person name="Dudchenko O."/>
            <person name="Sargent D.J."/>
            <person name="Mead D."/>
            <person name="Buti M."/>
            <person name="Cavallini A."/>
            <person name="Hytonen T."/>
            <person name="Andres J."/>
            <person name="Pham M."/>
            <person name="Weisz D."/>
            <person name="Mascagni F."/>
            <person name="Usai G."/>
            <person name="Natali L."/>
            <person name="Bassil N."/>
            <person name="Fernandez G.E."/>
            <person name="Lomsadze A."/>
            <person name="Armour M."/>
            <person name="Olukolu B."/>
            <person name="Poorten T."/>
            <person name="Britton C."/>
            <person name="Davik J."/>
            <person name="Ashrafi H."/>
            <person name="Aiden E.L."/>
            <person name="Borodovsky M."/>
            <person name="Worthington M."/>
        </authorList>
    </citation>
    <scope>NUCLEOTIDE SEQUENCE [LARGE SCALE GENOMIC DNA]</scope>
    <source>
        <strain evidence="10">PI 553951</strain>
    </source>
</reference>
<dbReference type="EMBL" id="JBEDUW010000006">
    <property type="protein sequence ID" value="KAK9925180.1"/>
    <property type="molecule type" value="Genomic_DNA"/>
</dbReference>
<sequence length="288" mass="32571">MFGCRLRRPSLARRKVNAAAADWLAKMGICYDLWMNRPATILFAAYFTVSLRSIRSISMHADAVDKWLMTLGLLGAVTDGFCTRMIVVLASHLMNRMGRAGASDVHARVLHVNKSGLLAFFYLACVSWSACFLEGYSWTRTAERQTARMRSKYLKAVLRQDVGYFDLHVSSTPEVVTSISNDIQMIQDVLSQKVPDFLSKVSTFIAGYLVAFVLMWDLAIVELPFALLLVVPGWICGRTLTGLARKRRQECIKAGAEQSRQYHPLEQFMHLLERTTLYQDSLKLYKGL</sequence>
<dbReference type="PROSITE" id="PS50929">
    <property type="entry name" value="ABC_TM1F"/>
    <property type="match status" value="1"/>
</dbReference>
<evidence type="ECO:0000256" key="8">
    <source>
        <dbReference type="SAM" id="Phobius"/>
    </source>
</evidence>
<name>A0AAW1WMB8_RUBAR</name>
<feature type="transmembrane region" description="Helical" evidence="8">
    <location>
        <begin position="119"/>
        <end position="139"/>
    </location>
</feature>
<gene>
    <name evidence="10" type="ORF">M0R45_033513</name>
</gene>
<keyword evidence="7" id="KW-0325">Glycoprotein</keyword>
<feature type="transmembrane region" description="Helical" evidence="8">
    <location>
        <begin position="225"/>
        <end position="244"/>
    </location>
</feature>
<evidence type="ECO:0000313" key="11">
    <source>
        <dbReference type="Proteomes" id="UP001457282"/>
    </source>
</evidence>
<feature type="transmembrane region" description="Helical" evidence="8">
    <location>
        <begin position="67"/>
        <end position="90"/>
    </location>
</feature>
<keyword evidence="2" id="KW-0813">Transport</keyword>
<dbReference type="PANTHER" id="PTHR45136">
    <property type="entry name" value="ABC TRANSPORTER DOMAIN-CONTAINING PROTEIN"/>
    <property type="match status" value="1"/>
</dbReference>
<comment type="similarity">
    <text evidence="1">Belongs to the ABC transporter superfamily. ABCB family. Multidrug resistance exporter (TC 3.A.1.201) subfamily.</text>
</comment>
<comment type="caution">
    <text evidence="10">The sequence shown here is derived from an EMBL/GenBank/DDBJ whole genome shotgun (WGS) entry which is preliminary data.</text>
</comment>
<evidence type="ECO:0000256" key="5">
    <source>
        <dbReference type="ARBA" id="ARBA00022989"/>
    </source>
</evidence>
<evidence type="ECO:0000256" key="1">
    <source>
        <dbReference type="ARBA" id="ARBA00007577"/>
    </source>
</evidence>
<dbReference type="GO" id="GO:0016020">
    <property type="term" value="C:membrane"/>
    <property type="evidence" value="ECO:0007669"/>
    <property type="project" value="InterPro"/>
</dbReference>
<dbReference type="SUPFAM" id="SSF90123">
    <property type="entry name" value="ABC transporter transmembrane region"/>
    <property type="match status" value="1"/>
</dbReference>
<evidence type="ECO:0000256" key="3">
    <source>
        <dbReference type="ARBA" id="ARBA00022692"/>
    </source>
</evidence>
<feature type="domain" description="ABC transmembrane type-1" evidence="9">
    <location>
        <begin position="117"/>
        <end position="250"/>
    </location>
</feature>
<protein>
    <recommendedName>
        <fullName evidence="9">ABC transmembrane type-1 domain-containing protein</fullName>
    </recommendedName>
</protein>
<dbReference type="InterPro" id="IPR036640">
    <property type="entry name" value="ABC1_TM_sf"/>
</dbReference>
<accession>A0AAW1WMB8</accession>
<evidence type="ECO:0000259" key="9">
    <source>
        <dbReference type="PROSITE" id="PS50929"/>
    </source>
</evidence>
<keyword evidence="5 8" id="KW-1133">Transmembrane helix</keyword>
<keyword evidence="3 8" id="KW-0812">Transmembrane</keyword>
<dbReference type="GO" id="GO:0005524">
    <property type="term" value="F:ATP binding"/>
    <property type="evidence" value="ECO:0007669"/>
    <property type="project" value="InterPro"/>
</dbReference>
<organism evidence="10 11">
    <name type="scientific">Rubus argutus</name>
    <name type="common">Southern blackberry</name>
    <dbReference type="NCBI Taxonomy" id="59490"/>
    <lineage>
        <taxon>Eukaryota</taxon>
        <taxon>Viridiplantae</taxon>
        <taxon>Streptophyta</taxon>
        <taxon>Embryophyta</taxon>
        <taxon>Tracheophyta</taxon>
        <taxon>Spermatophyta</taxon>
        <taxon>Magnoliopsida</taxon>
        <taxon>eudicotyledons</taxon>
        <taxon>Gunneridae</taxon>
        <taxon>Pentapetalae</taxon>
        <taxon>rosids</taxon>
        <taxon>fabids</taxon>
        <taxon>Rosales</taxon>
        <taxon>Rosaceae</taxon>
        <taxon>Rosoideae</taxon>
        <taxon>Rosoideae incertae sedis</taxon>
        <taxon>Rubus</taxon>
    </lineage>
</organism>
<keyword evidence="4" id="KW-0677">Repeat</keyword>
<evidence type="ECO:0000256" key="4">
    <source>
        <dbReference type="ARBA" id="ARBA00022737"/>
    </source>
</evidence>
<feature type="transmembrane region" description="Helical" evidence="8">
    <location>
        <begin position="201"/>
        <end position="219"/>
    </location>
</feature>
<evidence type="ECO:0000256" key="7">
    <source>
        <dbReference type="ARBA" id="ARBA00023180"/>
    </source>
</evidence>